<reference evidence="6" key="1">
    <citation type="journal article" date="2019" name="Int. J. Syst. Evol. Microbiol.">
        <title>The Global Catalogue of Microorganisms (GCM) 10K type strain sequencing project: providing services to taxonomists for standard genome sequencing and annotation.</title>
        <authorList>
            <consortium name="The Broad Institute Genomics Platform"/>
            <consortium name="The Broad Institute Genome Sequencing Center for Infectious Disease"/>
            <person name="Wu L."/>
            <person name="Ma J."/>
        </authorList>
    </citation>
    <scope>NUCLEOTIDE SEQUENCE [LARGE SCALE GENOMIC DNA]</scope>
    <source>
        <strain evidence="6">JCM 3369</strain>
    </source>
</reference>
<feature type="transmembrane region" description="Helical" evidence="2">
    <location>
        <begin position="91"/>
        <end position="110"/>
    </location>
</feature>
<dbReference type="PANTHER" id="PTHR23028">
    <property type="entry name" value="ACETYLTRANSFERASE"/>
    <property type="match status" value="1"/>
</dbReference>
<dbReference type="InterPro" id="IPR002656">
    <property type="entry name" value="Acyl_transf_3_dom"/>
</dbReference>
<accession>A0ABV9DD29</accession>
<dbReference type="RefSeq" id="WP_244925351.1">
    <property type="nucleotide sequence ID" value="NZ_CP033325.1"/>
</dbReference>
<proteinExistence type="predicted"/>
<evidence type="ECO:0000259" key="4">
    <source>
        <dbReference type="Pfam" id="PF19040"/>
    </source>
</evidence>
<keyword evidence="6" id="KW-1185">Reference proteome</keyword>
<feature type="transmembrane region" description="Helical" evidence="2">
    <location>
        <begin position="273"/>
        <end position="292"/>
    </location>
</feature>
<feature type="transmembrane region" description="Helical" evidence="2">
    <location>
        <begin position="249"/>
        <end position="267"/>
    </location>
</feature>
<feature type="transmembrane region" description="Helical" evidence="2">
    <location>
        <begin position="52"/>
        <end position="70"/>
    </location>
</feature>
<dbReference type="PANTHER" id="PTHR23028:SF53">
    <property type="entry name" value="ACYL_TRANSF_3 DOMAIN-CONTAINING PROTEIN"/>
    <property type="match status" value="1"/>
</dbReference>
<sequence>MIITTEATPASPPHAPGAGPAPGFRPELEGLRALAVLMVVVYHVWLDRVSGGVDIFLMISAFLLTLSFVRRVESGRPLDLGRHWLHRFKRLLPAAAVTILGTLGATWLLLPASRWTEIIDQAWASLLYVQNWLLASRSVDYYAAEHATSSPLQHFWSLSIQGQVFLLWPLVLAGGAWLASRSGLRYRSVLWVAFGAVFAGSLAFSVHSTATHQAFAYFDSRARLWEFAVGSLLALALPHLRLARSLRVALGWLGLAAMLACGLLVPVDRAFPGAVALWPILAAALVMVAGQTGSRAGADRVLSCAPLVRVGRLSYALYLVHWPILVIVLAVSGEDRPGFLVGLAIIAVSLAAAWLVTHGVESPLRRARWTEARRWRMALVVVACLAVVAVPLAGAQGVLQARAEAQQQATAADHPGATALREGYTGAPEGPAIPLATELRSQWVSLGTPCAGDYAPRADVLVAGCGQTAPLADPERLVVVVGDSHAEQWMGALVPVAEQEGWQLVSVLEGGCAFGSPDDPAQPEHCREWLDAALAYVLDLAPDAVFTMATAAAPDSPDERLVHGYAAVAAALTDAGIEVIGVRDNPRFTFDMYACVEDAGAEQCAVPLDQALAPVNPAADLGLDGFHAIDLTDRLCPEGTCQPVIGNVHVYLDHNHLTADYAATMAPDLRERLLASTGWRR</sequence>
<feature type="region of interest" description="Disordered" evidence="1">
    <location>
        <begin position="1"/>
        <end position="21"/>
    </location>
</feature>
<evidence type="ECO:0000256" key="1">
    <source>
        <dbReference type="SAM" id="MobiDB-lite"/>
    </source>
</evidence>
<feature type="transmembrane region" description="Helical" evidence="2">
    <location>
        <begin position="190"/>
        <end position="210"/>
    </location>
</feature>
<dbReference type="Pfam" id="PF01757">
    <property type="entry name" value="Acyl_transf_3"/>
    <property type="match status" value="1"/>
</dbReference>
<keyword evidence="2" id="KW-0812">Transmembrane</keyword>
<feature type="transmembrane region" description="Helical" evidence="2">
    <location>
        <begin position="155"/>
        <end position="178"/>
    </location>
</feature>
<dbReference type="GO" id="GO:0016746">
    <property type="term" value="F:acyltransferase activity"/>
    <property type="evidence" value="ECO:0007669"/>
    <property type="project" value="UniProtKB-KW"/>
</dbReference>
<feature type="transmembrane region" description="Helical" evidence="2">
    <location>
        <begin position="222"/>
        <end position="242"/>
    </location>
</feature>
<dbReference type="Proteomes" id="UP001595955">
    <property type="component" value="Unassembled WGS sequence"/>
</dbReference>
<evidence type="ECO:0000313" key="6">
    <source>
        <dbReference type="Proteomes" id="UP001595955"/>
    </source>
</evidence>
<feature type="transmembrane region" description="Helical" evidence="2">
    <location>
        <begin position="313"/>
        <end position="332"/>
    </location>
</feature>
<evidence type="ECO:0000256" key="2">
    <source>
        <dbReference type="SAM" id="Phobius"/>
    </source>
</evidence>
<feature type="transmembrane region" description="Helical" evidence="2">
    <location>
        <begin position="338"/>
        <end position="356"/>
    </location>
</feature>
<dbReference type="EC" id="2.3.1.-" evidence="5"/>
<evidence type="ECO:0000259" key="3">
    <source>
        <dbReference type="Pfam" id="PF01757"/>
    </source>
</evidence>
<keyword evidence="5" id="KW-0012">Acyltransferase</keyword>
<gene>
    <name evidence="5" type="ORF">ACFO3F_12355</name>
</gene>
<name>A0ABV9DD29_9MICO</name>
<dbReference type="InterPro" id="IPR043968">
    <property type="entry name" value="SGNH"/>
</dbReference>
<evidence type="ECO:0000313" key="5">
    <source>
        <dbReference type="EMBL" id="MFC4556043.1"/>
    </source>
</evidence>
<feature type="domain" description="SGNH" evidence="4">
    <location>
        <begin position="475"/>
        <end position="670"/>
    </location>
</feature>
<comment type="caution">
    <text evidence="5">The sequence shown here is derived from an EMBL/GenBank/DDBJ whole genome shotgun (WGS) entry which is preliminary data.</text>
</comment>
<protein>
    <submittedName>
        <fullName evidence="5">Acyltransferase family protein</fullName>
        <ecNumber evidence="5">2.3.1.-</ecNumber>
    </submittedName>
</protein>
<dbReference type="EMBL" id="JBHSGF010000008">
    <property type="protein sequence ID" value="MFC4556043.1"/>
    <property type="molecule type" value="Genomic_DNA"/>
</dbReference>
<organism evidence="5 6">
    <name type="scientific">Georgenia faecalis</name>
    <dbReference type="NCBI Taxonomy" id="2483799"/>
    <lineage>
        <taxon>Bacteria</taxon>
        <taxon>Bacillati</taxon>
        <taxon>Actinomycetota</taxon>
        <taxon>Actinomycetes</taxon>
        <taxon>Micrococcales</taxon>
        <taxon>Bogoriellaceae</taxon>
        <taxon>Georgenia</taxon>
    </lineage>
</organism>
<keyword evidence="2" id="KW-0472">Membrane</keyword>
<keyword evidence="5" id="KW-0808">Transferase</keyword>
<keyword evidence="2" id="KW-1133">Transmembrane helix</keyword>
<feature type="transmembrane region" description="Helical" evidence="2">
    <location>
        <begin position="377"/>
        <end position="399"/>
    </location>
</feature>
<feature type="domain" description="Acyltransferase 3" evidence="3">
    <location>
        <begin position="27"/>
        <end position="357"/>
    </location>
</feature>
<dbReference type="Pfam" id="PF19040">
    <property type="entry name" value="SGNH"/>
    <property type="match status" value="1"/>
</dbReference>
<dbReference type="InterPro" id="IPR050879">
    <property type="entry name" value="Acyltransferase_3"/>
</dbReference>